<dbReference type="SMART" id="SM00564">
    <property type="entry name" value="PQQ"/>
    <property type="match status" value="5"/>
</dbReference>
<evidence type="ECO:0000256" key="4">
    <source>
        <dbReference type="SAM" id="MobiDB-lite"/>
    </source>
</evidence>
<dbReference type="Gene3D" id="2.140.10.10">
    <property type="entry name" value="Quinoprotein alcohol dehydrogenase-like superfamily"/>
    <property type="match status" value="2"/>
</dbReference>
<reference evidence="7 8" key="1">
    <citation type="submission" date="2014-01" db="EMBL/GenBank/DDBJ databases">
        <title>Roseivivax halodurans JCM 10272 Genome Sequencing.</title>
        <authorList>
            <person name="Lai Q."/>
            <person name="Li G."/>
            <person name="Shao Z."/>
        </authorList>
    </citation>
    <scope>NUCLEOTIDE SEQUENCE [LARGE SCALE GENOMIC DNA]</scope>
    <source>
        <strain evidence="7 8">JCM 10272</strain>
    </source>
</reference>
<gene>
    <name evidence="7" type="ORF">OCH239_20270</name>
</gene>
<sequence>MTANRYPLLAATALATLPLMAFAQQEAGDAASEQPTIESAPEAGEGPSSPQPGQDDREDEQQDATSPEGTQPEAGPQGAARESSPQDGASDAQALAEPQDLPEVGADWPFWGGDAQATRYSPLDQITPGNVDQLERAFEYHTNDMPEGTAEGKYSPEITPLKLGDDVLMCSAMNILISIDAASGEENWRYDPGVPNEAIPYGATCRGVSIWTDPEAAEDDICKTRLIQATLDAKIIALDAEEGVPCTEFGENGMIDLWEDLGQRVPGWYAVTAPPSIVRGVIVTGAQVKDGQAEDAPSGVIRGFDARTGELAWAWDLGAPEENRDGPPEGEVYTRGTPNMWTTAVSDEELGYVYLPLGNSSVDYWGSNRSEAENEFSTALVAIDATSGEVAWSFQTVYRDVWDYDLGSQPTLVNFPHDGDTIPAIILPSKQGDIYVLNRETGESLHPVEQYQVPSRGNVEPEYLSEEQPTSTYHTLRFDPLEERDMYGMSPLDQLYCRIQFRRANYEGFFQPPTADAPYIQYPGYNGGSDWGSVAVDTDRGVIVANYNDIPNYNQLIPQEETDWPIITDGGESGEGSGKGAPQEGAPYSIRINAGWRSPITGMPCTQPPYGGIRAIDLETGETLWDRPIGTARRNGPFGVASHLPFTIGTPNNGGSVATAGGLVFIAAATDNLIRAIDIETGETLWTDVLPAGGQANPITYEADGRQYVMIAPGGHHFMETGVSDAVIAYALPE</sequence>
<dbReference type="GO" id="GO:0048038">
    <property type="term" value="F:quinone binding"/>
    <property type="evidence" value="ECO:0007669"/>
    <property type="project" value="InterPro"/>
</dbReference>
<dbReference type="SUPFAM" id="SSF50998">
    <property type="entry name" value="Quinoprotein alcohol dehydrogenase-like"/>
    <property type="match status" value="1"/>
</dbReference>
<dbReference type="InterPro" id="IPR002372">
    <property type="entry name" value="PQQ_rpt_dom"/>
</dbReference>
<evidence type="ECO:0000256" key="3">
    <source>
        <dbReference type="ARBA" id="ARBA00023002"/>
    </source>
</evidence>
<proteinExistence type="inferred from homology"/>
<evidence type="ECO:0000259" key="6">
    <source>
        <dbReference type="Pfam" id="PF01011"/>
    </source>
</evidence>
<comment type="cofactor">
    <cofactor evidence="1">
        <name>pyrroloquinoline quinone</name>
        <dbReference type="ChEBI" id="CHEBI:58442"/>
    </cofactor>
</comment>
<keyword evidence="8" id="KW-1185">Reference proteome</keyword>
<dbReference type="GO" id="GO:0016020">
    <property type="term" value="C:membrane"/>
    <property type="evidence" value="ECO:0007669"/>
    <property type="project" value="InterPro"/>
</dbReference>
<evidence type="ECO:0000256" key="2">
    <source>
        <dbReference type="ARBA" id="ARBA00008156"/>
    </source>
</evidence>
<dbReference type="GO" id="GO:0008876">
    <property type="term" value="F:quinoprotein glucose dehydrogenase activity"/>
    <property type="evidence" value="ECO:0007669"/>
    <property type="project" value="TreeGrafter"/>
</dbReference>
<dbReference type="PANTHER" id="PTHR32303">
    <property type="entry name" value="QUINOPROTEIN ALCOHOL DEHYDROGENASE (CYTOCHROME C)"/>
    <property type="match status" value="1"/>
</dbReference>
<dbReference type="STRING" id="1449350.OCH239_20270"/>
<dbReference type="CDD" id="cd10280">
    <property type="entry name" value="PQQ_mGDH"/>
    <property type="match status" value="1"/>
</dbReference>
<keyword evidence="5" id="KW-0732">Signal</keyword>
<accession>X7E7P9</accession>
<dbReference type="eggNOG" id="COG4993">
    <property type="taxonomic scope" value="Bacteria"/>
</dbReference>
<dbReference type="Pfam" id="PF01011">
    <property type="entry name" value="PQQ"/>
    <property type="match status" value="1"/>
</dbReference>
<dbReference type="OrthoDB" id="9794322at2"/>
<feature type="chain" id="PRO_5004977036" evidence="5">
    <location>
        <begin position="24"/>
        <end position="734"/>
    </location>
</feature>
<evidence type="ECO:0000256" key="5">
    <source>
        <dbReference type="SAM" id="SignalP"/>
    </source>
</evidence>
<keyword evidence="3" id="KW-0560">Oxidoreductase</keyword>
<protein>
    <submittedName>
        <fullName evidence="7">Membrane protein</fullName>
    </submittedName>
</protein>
<dbReference type="EMBL" id="JALZ01000076">
    <property type="protein sequence ID" value="ETX11193.1"/>
    <property type="molecule type" value="Genomic_DNA"/>
</dbReference>
<dbReference type="RefSeq" id="WP_037267292.1">
    <property type="nucleotide sequence ID" value="NZ_JALZ01000076.1"/>
</dbReference>
<dbReference type="PANTHER" id="PTHR32303:SF4">
    <property type="entry name" value="QUINOPROTEIN GLUCOSE DEHYDROGENASE"/>
    <property type="match status" value="1"/>
</dbReference>
<dbReference type="AlphaFoldDB" id="X7E7P9"/>
<evidence type="ECO:0000313" key="8">
    <source>
        <dbReference type="Proteomes" id="UP000022447"/>
    </source>
</evidence>
<evidence type="ECO:0000313" key="7">
    <source>
        <dbReference type="EMBL" id="ETX11193.1"/>
    </source>
</evidence>
<feature type="region of interest" description="Disordered" evidence="4">
    <location>
        <begin position="26"/>
        <end position="126"/>
    </location>
</feature>
<evidence type="ECO:0000256" key="1">
    <source>
        <dbReference type="ARBA" id="ARBA00001931"/>
    </source>
</evidence>
<dbReference type="Proteomes" id="UP000022447">
    <property type="component" value="Unassembled WGS sequence"/>
</dbReference>
<dbReference type="InterPro" id="IPR011047">
    <property type="entry name" value="Quinoprotein_ADH-like_sf"/>
</dbReference>
<comment type="caution">
    <text evidence="7">The sequence shown here is derived from an EMBL/GenBank/DDBJ whole genome shotgun (WGS) entry which is preliminary data.</text>
</comment>
<organism evidence="7 8">
    <name type="scientific">Roseivivax halodurans JCM 10272</name>
    <dbReference type="NCBI Taxonomy" id="1449350"/>
    <lineage>
        <taxon>Bacteria</taxon>
        <taxon>Pseudomonadati</taxon>
        <taxon>Pseudomonadota</taxon>
        <taxon>Alphaproteobacteria</taxon>
        <taxon>Rhodobacterales</taxon>
        <taxon>Roseobacteraceae</taxon>
        <taxon>Roseivivax</taxon>
    </lineage>
</organism>
<dbReference type="InterPro" id="IPR017511">
    <property type="entry name" value="PQQ_mDH"/>
</dbReference>
<feature type="domain" description="Pyrrolo-quinoline quinone repeat" evidence="6">
    <location>
        <begin position="108"/>
        <end position="709"/>
    </location>
</feature>
<name>X7E7P9_9RHOB</name>
<dbReference type="PATRIC" id="fig|1449350.3.peg.4217"/>
<comment type="similarity">
    <text evidence="2">Belongs to the bacterial PQQ dehydrogenase family.</text>
</comment>
<dbReference type="InterPro" id="IPR018391">
    <property type="entry name" value="PQQ_b-propeller_rpt"/>
</dbReference>
<feature type="signal peptide" evidence="5">
    <location>
        <begin position="1"/>
        <end position="23"/>
    </location>
</feature>